<organism evidence="4 5">
    <name type="scientific">Magnetospirillum moscoviense</name>
    <dbReference type="NCBI Taxonomy" id="1437059"/>
    <lineage>
        <taxon>Bacteria</taxon>
        <taxon>Pseudomonadati</taxon>
        <taxon>Pseudomonadota</taxon>
        <taxon>Alphaproteobacteria</taxon>
        <taxon>Rhodospirillales</taxon>
        <taxon>Rhodospirillaceae</taxon>
        <taxon>Magnetospirillum</taxon>
    </lineage>
</organism>
<gene>
    <name evidence="4" type="ORF">A6A05_11955</name>
</gene>
<sequence>MPRPPQPHKPPREDTEKIAGLPAVAALFAHDPALVLRLFFDERYKAQAAPFCKVLAAARKPYRQVATEELTKIAGSPLHGGIIAVVRPRAVPLFDPQAAKGWAAAGQPLLILDGVGNPHNLGAIARTMAFFGLKHLVLSDHSGQAMPSEAAWRVAEGGLEWLDVSRAKDLPRVLKLLSAHYRVIGTALGDHRPVDEVLSKKTKPIALVLGNEEEGLPAATQAACGELLTIPGAGRVQSLNVAATAAILISRLALI</sequence>
<dbReference type="Gene3D" id="3.40.1280.10">
    <property type="match status" value="1"/>
</dbReference>
<dbReference type="InterPro" id="IPR004441">
    <property type="entry name" value="rRNA_MeTrfase_TrmH"/>
</dbReference>
<reference evidence="4 5" key="1">
    <citation type="submission" date="2016-04" db="EMBL/GenBank/DDBJ databases">
        <title>Draft genome sequence of freshwater magnetotactic bacteria Magnetospirillum marisnigri SP-1 and Magnetospirillum moscoviense BB-1.</title>
        <authorList>
            <person name="Koziaeva V."/>
            <person name="Dziuba M.V."/>
            <person name="Ivanov T.M."/>
            <person name="Kuznetsov B."/>
            <person name="Grouzdev D.S."/>
        </authorList>
    </citation>
    <scope>NUCLEOTIDE SEQUENCE [LARGE SCALE GENOMIC DNA]</scope>
    <source>
        <strain evidence="4 5">BB-1</strain>
    </source>
</reference>
<dbReference type="InterPro" id="IPR029064">
    <property type="entry name" value="Ribosomal_eL30-like_sf"/>
</dbReference>
<dbReference type="GO" id="GO:0003723">
    <property type="term" value="F:RNA binding"/>
    <property type="evidence" value="ECO:0007669"/>
    <property type="project" value="InterPro"/>
</dbReference>
<dbReference type="InterPro" id="IPR001537">
    <property type="entry name" value="SpoU_MeTrfase"/>
</dbReference>
<dbReference type="GO" id="GO:0006396">
    <property type="term" value="P:RNA processing"/>
    <property type="evidence" value="ECO:0007669"/>
    <property type="project" value="InterPro"/>
</dbReference>
<dbReference type="SUPFAM" id="SSF75217">
    <property type="entry name" value="alpha/beta knot"/>
    <property type="match status" value="1"/>
</dbReference>
<name>A0A178MQ27_9PROT</name>
<dbReference type="EMBL" id="LWQU01000136">
    <property type="protein sequence ID" value="OAN50711.1"/>
    <property type="molecule type" value="Genomic_DNA"/>
</dbReference>
<dbReference type="Proteomes" id="UP000078543">
    <property type="component" value="Unassembled WGS sequence"/>
</dbReference>
<proteinExistence type="predicted"/>
<keyword evidence="1 4" id="KW-0489">Methyltransferase</keyword>
<dbReference type="RefSeq" id="WP_068500101.1">
    <property type="nucleotide sequence ID" value="NZ_LWQU01000136.1"/>
</dbReference>
<evidence type="ECO:0000256" key="2">
    <source>
        <dbReference type="ARBA" id="ARBA00022679"/>
    </source>
</evidence>
<dbReference type="GO" id="GO:0008173">
    <property type="term" value="F:RNA methyltransferase activity"/>
    <property type="evidence" value="ECO:0007669"/>
    <property type="project" value="InterPro"/>
</dbReference>
<dbReference type="InterPro" id="IPR013123">
    <property type="entry name" value="SpoU_subst-bd"/>
</dbReference>
<dbReference type="GO" id="GO:0032259">
    <property type="term" value="P:methylation"/>
    <property type="evidence" value="ECO:0007669"/>
    <property type="project" value="UniProtKB-KW"/>
</dbReference>
<dbReference type="InterPro" id="IPR029026">
    <property type="entry name" value="tRNA_m1G_MTases_N"/>
</dbReference>
<dbReference type="SUPFAM" id="SSF55315">
    <property type="entry name" value="L30e-like"/>
    <property type="match status" value="1"/>
</dbReference>
<evidence type="ECO:0000256" key="1">
    <source>
        <dbReference type="ARBA" id="ARBA00022603"/>
    </source>
</evidence>
<evidence type="ECO:0000313" key="4">
    <source>
        <dbReference type="EMBL" id="OAN50711.1"/>
    </source>
</evidence>
<dbReference type="AlphaFoldDB" id="A0A178MQ27"/>
<dbReference type="CDD" id="cd18095">
    <property type="entry name" value="SpoU-like_rRNA-MTase"/>
    <property type="match status" value="1"/>
</dbReference>
<dbReference type="Gene3D" id="3.30.1330.30">
    <property type="match status" value="1"/>
</dbReference>
<keyword evidence="5" id="KW-1185">Reference proteome</keyword>
<feature type="domain" description="RNA 2-O ribose methyltransferase substrate binding" evidence="3">
    <location>
        <begin position="17"/>
        <end position="92"/>
    </location>
</feature>
<protein>
    <submittedName>
        <fullName evidence="4">rRNA methylase</fullName>
    </submittedName>
</protein>
<dbReference type="Pfam" id="PF00588">
    <property type="entry name" value="SpoU_methylase"/>
    <property type="match status" value="1"/>
</dbReference>
<dbReference type="GO" id="GO:0005829">
    <property type="term" value="C:cytosol"/>
    <property type="evidence" value="ECO:0007669"/>
    <property type="project" value="TreeGrafter"/>
</dbReference>
<dbReference type="Pfam" id="PF08032">
    <property type="entry name" value="SpoU_sub_bind"/>
    <property type="match status" value="1"/>
</dbReference>
<dbReference type="PANTHER" id="PTHR46429">
    <property type="entry name" value="23S RRNA (GUANOSINE-2'-O-)-METHYLTRANSFERASE RLMB"/>
    <property type="match status" value="1"/>
</dbReference>
<dbReference type="SMART" id="SM00967">
    <property type="entry name" value="SpoU_sub_bind"/>
    <property type="match status" value="1"/>
</dbReference>
<keyword evidence="2" id="KW-0808">Transferase</keyword>
<evidence type="ECO:0000313" key="5">
    <source>
        <dbReference type="Proteomes" id="UP000078543"/>
    </source>
</evidence>
<accession>A0A178MQ27</accession>
<comment type="caution">
    <text evidence="4">The sequence shown here is derived from an EMBL/GenBank/DDBJ whole genome shotgun (WGS) entry which is preliminary data.</text>
</comment>
<dbReference type="InterPro" id="IPR029028">
    <property type="entry name" value="Alpha/beta_knot_MTases"/>
</dbReference>
<dbReference type="PANTHER" id="PTHR46429:SF2">
    <property type="entry name" value="TRNA_RRNA METHYLTRANSFERASE"/>
    <property type="match status" value="1"/>
</dbReference>
<dbReference type="STRING" id="1437059.A6A05_11955"/>
<dbReference type="OrthoDB" id="9785673at2"/>
<evidence type="ECO:0000259" key="3">
    <source>
        <dbReference type="SMART" id="SM00967"/>
    </source>
</evidence>